<dbReference type="AlphaFoldDB" id="A0AA88E2F0"/>
<evidence type="ECO:0000256" key="1">
    <source>
        <dbReference type="SAM" id="MobiDB-lite"/>
    </source>
</evidence>
<protein>
    <submittedName>
        <fullName evidence="2">Uncharacterized protein</fullName>
    </submittedName>
</protein>
<accession>A0AA88E2F0</accession>
<organism evidence="2 3">
    <name type="scientific">Ficus carica</name>
    <name type="common">Common fig</name>
    <dbReference type="NCBI Taxonomy" id="3494"/>
    <lineage>
        <taxon>Eukaryota</taxon>
        <taxon>Viridiplantae</taxon>
        <taxon>Streptophyta</taxon>
        <taxon>Embryophyta</taxon>
        <taxon>Tracheophyta</taxon>
        <taxon>Spermatophyta</taxon>
        <taxon>Magnoliopsida</taxon>
        <taxon>eudicotyledons</taxon>
        <taxon>Gunneridae</taxon>
        <taxon>Pentapetalae</taxon>
        <taxon>rosids</taxon>
        <taxon>fabids</taxon>
        <taxon>Rosales</taxon>
        <taxon>Moraceae</taxon>
        <taxon>Ficeae</taxon>
        <taxon>Ficus</taxon>
    </lineage>
</organism>
<feature type="region of interest" description="Disordered" evidence="1">
    <location>
        <begin position="1"/>
        <end position="40"/>
    </location>
</feature>
<reference evidence="2" key="1">
    <citation type="submission" date="2023-07" db="EMBL/GenBank/DDBJ databases">
        <title>draft genome sequence of fig (Ficus carica).</title>
        <authorList>
            <person name="Takahashi T."/>
            <person name="Nishimura K."/>
        </authorList>
    </citation>
    <scope>NUCLEOTIDE SEQUENCE</scope>
</reference>
<dbReference type="Proteomes" id="UP001187192">
    <property type="component" value="Unassembled WGS sequence"/>
</dbReference>
<name>A0AA88E2F0_FICCA</name>
<comment type="caution">
    <text evidence="2">The sequence shown here is derived from an EMBL/GenBank/DDBJ whole genome shotgun (WGS) entry which is preliminary data.</text>
</comment>
<gene>
    <name evidence="2" type="ORF">TIFTF001_033644</name>
</gene>
<dbReference type="EMBL" id="BTGU01000186">
    <property type="protein sequence ID" value="GMN64576.1"/>
    <property type="molecule type" value="Genomic_DNA"/>
</dbReference>
<evidence type="ECO:0000313" key="3">
    <source>
        <dbReference type="Proteomes" id="UP001187192"/>
    </source>
</evidence>
<keyword evidence="3" id="KW-1185">Reference proteome</keyword>
<sequence>MRGKEREGVDGDGVGASRGCGRRRLGVTGDGGQVASDEEDKGGKVYMRKKKWVAGGEKIIPPFDFKVDYVDSKYWFYNLLIPAQYLSYSHIDVALYNLRKKL</sequence>
<proteinExistence type="predicted"/>
<evidence type="ECO:0000313" key="2">
    <source>
        <dbReference type="EMBL" id="GMN64576.1"/>
    </source>
</evidence>